<gene>
    <name evidence="1" type="ORF">PRUB_a2478</name>
</gene>
<dbReference type="EMBL" id="AHCD03000027">
    <property type="protein sequence ID" value="KAF7787944.1"/>
    <property type="molecule type" value="Genomic_DNA"/>
</dbReference>
<protein>
    <submittedName>
        <fullName evidence="1">Uncharacterized protein</fullName>
    </submittedName>
</protein>
<proteinExistence type="predicted"/>
<accession>A0A8T0CB03</accession>
<dbReference type="Pfam" id="PF11287">
    <property type="entry name" value="DUF3088"/>
    <property type="match status" value="1"/>
</dbReference>
<dbReference type="GeneID" id="61356760"/>
<dbReference type="Proteomes" id="UP000016480">
    <property type="component" value="Unassembled WGS sequence"/>
</dbReference>
<dbReference type="RefSeq" id="WP_010384188.1">
    <property type="nucleotide sequence ID" value="NZ_AHCD03000027.1"/>
</dbReference>
<dbReference type="AlphaFoldDB" id="A0A8T0CB03"/>
<evidence type="ECO:0000313" key="2">
    <source>
        <dbReference type="Proteomes" id="UP000016480"/>
    </source>
</evidence>
<name>A0A8T0CB03_9GAMM</name>
<dbReference type="InterPro" id="IPR036249">
    <property type="entry name" value="Thioredoxin-like_sf"/>
</dbReference>
<evidence type="ECO:0000313" key="1">
    <source>
        <dbReference type="EMBL" id="KAF7787944.1"/>
    </source>
</evidence>
<dbReference type="SUPFAM" id="SSF52833">
    <property type="entry name" value="Thioredoxin-like"/>
    <property type="match status" value="1"/>
</dbReference>
<sequence length="99" mass="10993">MKPKLFVLKMPFEDGPGKMWICSHCALIEGALSANPHWLEAVDVSRIDFPKPRSEVVALLGEDNQWLPVLVINKHNTMTDPVEIINYLAAEFGGASVHP</sequence>
<organism evidence="1 2">
    <name type="scientific">Pseudoalteromonas rubra</name>
    <dbReference type="NCBI Taxonomy" id="43658"/>
    <lineage>
        <taxon>Bacteria</taxon>
        <taxon>Pseudomonadati</taxon>
        <taxon>Pseudomonadota</taxon>
        <taxon>Gammaproteobacteria</taxon>
        <taxon>Alteromonadales</taxon>
        <taxon>Pseudoalteromonadaceae</taxon>
        <taxon>Pseudoalteromonas</taxon>
    </lineage>
</organism>
<dbReference type="InterPro" id="IPR021439">
    <property type="entry name" value="DUF3088"/>
</dbReference>
<reference evidence="1 2" key="1">
    <citation type="journal article" date="2012" name="J. Bacteriol.">
        <title>Genome sequence of the cycloprodigiosin-producing bacterial strain Pseudoalteromonas rubra ATCC 29570(T).</title>
        <authorList>
            <person name="Xie B.B."/>
            <person name="Shu Y.L."/>
            <person name="Qin Q.L."/>
            <person name="Rong J.C."/>
            <person name="Zhang X.Y."/>
            <person name="Chen X.L."/>
            <person name="Zhou B.C."/>
            <person name="Zhang Y.Z."/>
        </authorList>
    </citation>
    <scope>NUCLEOTIDE SEQUENCE [LARGE SCALE GENOMIC DNA]</scope>
    <source>
        <strain evidence="1 2">DSM 6842</strain>
    </source>
</reference>
<comment type="caution">
    <text evidence="1">The sequence shown here is derived from an EMBL/GenBank/DDBJ whole genome shotgun (WGS) entry which is preliminary data.</text>
</comment>